<dbReference type="Proteomes" id="UP000186019">
    <property type="component" value="Unassembled WGS sequence"/>
</dbReference>
<name>A0A1N7EHK8_9RHOB</name>
<feature type="domain" description="PD-(D/E)XK endonuclease-like" evidence="1">
    <location>
        <begin position="708"/>
        <end position="929"/>
    </location>
</feature>
<evidence type="ECO:0000313" key="2">
    <source>
        <dbReference type="EMBL" id="SIR87653.1"/>
    </source>
</evidence>
<accession>A0A1N7EHK8</accession>
<dbReference type="Pfam" id="PF12705">
    <property type="entry name" value="PDDEXK_1"/>
    <property type="match status" value="1"/>
</dbReference>
<dbReference type="NCBIfam" id="TIGR02786">
    <property type="entry name" value="addB_alphas"/>
    <property type="match status" value="1"/>
</dbReference>
<dbReference type="OrthoDB" id="9780606at2"/>
<sequence>MFESADGGARVFGLPPGVDFPAELIAGVLARLEGQPPEALGRVHLIVNTRRMARRIQTLLAQGPARLMPRVSLLTELGRDWTMADIAPPAPPLRRRLELIQLIASLLDAQPDLAPRTALYDLASSLATLMDEMEGEGVSPDVIDALDISDQSGHWERIRAFLNIVRHFTQGRGAPGSEARQRRVVQRKIDTWTLCPPDYPIILAGSTGSRGTTQMLMQAVAALPQGAVVLPGYDFDTPDAVWSAMGDAMLSEDHPQYRFRALRSVLGLGDVSRWTSAEPASSERARLVSLALRPAPITDQWLDEGPSLTGIGRAMEDVTLIEAPSHRIEALSIAMRLREAAETGQTAALITPDRGLTRRVAAALDRWGIIPDDSAGMPLHLSPPGRFLRHVAELSLRPLTAEALLTLLKHPLTHSGGRRGDHLRLTRELELHLRRNGPPFPTAATIAAWAAERSEPMAADWAAWVGNCMTGQEAPEAMPLTARVATHLKTAEAIADGAAPEAPSELWQKDAGMKARAVCDLLAAEAPHGGDITATDYAALFAALMQGEQVRNAEAPHSGILIWGTLEARVQGADMLILASLNEGSWPEAQTPDPWLNRALRHRAGLLLPERRIGLAAHDFQQAVLAKEVWLTRSIRSDESETVVSRWLNRIQNLMMGLPDQGGADALKAMRDRGQIWLDRAAQLEATERVPAAPRPAPCPPVEARPNRLSVTEIKRLIRDPYAIYAKHVLRLRPLDPLMKAPDALLRGIVLHEVLERFVQGSVDAPEKLTREALMDLAQEVLSVEVPWAEARALWLARLERVADWFIETEEARRALATPTAYEARGQAQMVDLGFTLVANADRIDIDARGCLHIYDYKTGKPPGPTEQAHFDKQLLLEAAIAERSGFEGLRPAKVARALYIGLGSDPKEEAAPLEDEPADEVWQGLRDLITAYRTLRKGYVSRRAMQKTIDTGDYDQLARYGEWDITDDPTRQEVS</sequence>
<gene>
    <name evidence="2" type="ORF">SAMN05421666_0259</name>
</gene>
<organism evidence="2 3">
    <name type="scientific">Roseovarius nanhaiticus</name>
    <dbReference type="NCBI Taxonomy" id="573024"/>
    <lineage>
        <taxon>Bacteria</taxon>
        <taxon>Pseudomonadati</taxon>
        <taxon>Pseudomonadota</taxon>
        <taxon>Alphaproteobacteria</taxon>
        <taxon>Rhodobacterales</taxon>
        <taxon>Roseobacteraceae</taxon>
        <taxon>Roseovarius</taxon>
    </lineage>
</organism>
<dbReference type="InterPro" id="IPR011604">
    <property type="entry name" value="PDDEXK-like_dom_sf"/>
</dbReference>
<evidence type="ECO:0000259" key="1">
    <source>
        <dbReference type="Pfam" id="PF12705"/>
    </source>
</evidence>
<dbReference type="STRING" id="573024.SAMN05216208_1875"/>
<protein>
    <submittedName>
        <fullName evidence="2">Double-strand break repair protein AddB</fullName>
    </submittedName>
</protein>
<dbReference type="InterPro" id="IPR014153">
    <property type="entry name" value="Ds_break_AddB"/>
</dbReference>
<dbReference type="InterPro" id="IPR027417">
    <property type="entry name" value="P-loop_NTPase"/>
</dbReference>
<dbReference type="AlphaFoldDB" id="A0A1N7EHK8"/>
<dbReference type="RefSeq" id="WP_076530286.1">
    <property type="nucleotide sequence ID" value="NZ_FOAC01000001.1"/>
</dbReference>
<proteinExistence type="predicted"/>
<evidence type="ECO:0000313" key="3">
    <source>
        <dbReference type="Proteomes" id="UP000186019"/>
    </source>
</evidence>
<dbReference type="SUPFAM" id="SSF52540">
    <property type="entry name" value="P-loop containing nucleoside triphosphate hydrolases"/>
    <property type="match status" value="1"/>
</dbReference>
<keyword evidence="3" id="KW-1185">Reference proteome</keyword>
<dbReference type="InterPro" id="IPR038726">
    <property type="entry name" value="PDDEXK_AddAB-type"/>
</dbReference>
<dbReference type="EMBL" id="FTNV01000001">
    <property type="protein sequence ID" value="SIR87653.1"/>
    <property type="molecule type" value="Genomic_DNA"/>
</dbReference>
<dbReference type="Gene3D" id="3.90.320.10">
    <property type="match status" value="1"/>
</dbReference>
<reference evidence="2 3" key="1">
    <citation type="submission" date="2017-01" db="EMBL/GenBank/DDBJ databases">
        <authorList>
            <person name="Mah S.A."/>
            <person name="Swanson W.J."/>
            <person name="Moy G.W."/>
            <person name="Vacquier V.D."/>
        </authorList>
    </citation>
    <scope>NUCLEOTIDE SEQUENCE [LARGE SCALE GENOMIC DNA]</scope>
    <source>
        <strain evidence="2 3">DSM 29590</strain>
    </source>
</reference>